<organism evidence="2 3">
    <name type="scientific">Cardiocondyla obscurior</name>
    <dbReference type="NCBI Taxonomy" id="286306"/>
    <lineage>
        <taxon>Eukaryota</taxon>
        <taxon>Metazoa</taxon>
        <taxon>Ecdysozoa</taxon>
        <taxon>Arthropoda</taxon>
        <taxon>Hexapoda</taxon>
        <taxon>Insecta</taxon>
        <taxon>Pterygota</taxon>
        <taxon>Neoptera</taxon>
        <taxon>Endopterygota</taxon>
        <taxon>Hymenoptera</taxon>
        <taxon>Apocrita</taxon>
        <taxon>Aculeata</taxon>
        <taxon>Formicoidea</taxon>
        <taxon>Formicidae</taxon>
        <taxon>Myrmicinae</taxon>
        <taxon>Cardiocondyla</taxon>
    </lineage>
</organism>
<accession>A0AAW2FLH3</accession>
<feature type="region of interest" description="Disordered" evidence="1">
    <location>
        <begin position="38"/>
        <end position="64"/>
    </location>
</feature>
<protein>
    <submittedName>
        <fullName evidence="2">Uncharacterized protein</fullName>
    </submittedName>
</protein>
<comment type="caution">
    <text evidence="2">The sequence shown here is derived from an EMBL/GenBank/DDBJ whole genome shotgun (WGS) entry which is preliminary data.</text>
</comment>
<sequence>MRYVNVESRLRWAERLNASCSIALISLTLRHFRSLLNEPPDSPRESYAARVTSLQKREAGPVKL</sequence>
<name>A0AAW2FLH3_9HYME</name>
<evidence type="ECO:0000313" key="2">
    <source>
        <dbReference type="EMBL" id="KAL0115631.1"/>
    </source>
</evidence>
<keyword evidence="3" id="KW-1185">Reference proteome</keyword>
<dbReference type="EMBL" id="JADYXP020000010">
    <property type="protein sequence ID" value="KAL0115631.1"/>
    <property type="molecule type" value="Genomic_DNA"/>
</dbReference>
<evidence type="ECO:0000313" key="3">
    <source>
        <dbReference type="Proteomes" id="UP001430953"/>
    </source>
</evidence>
<gene>
    <name evidence="2" type="ORF">PUN28_010859</name>
</gene>
<proteinExistence type="predicted"/>
<evidence type="ECO:0000256" key="1">
    <source>
        <dbReference type="SAM" id="MobiDB-lite"/>
    </source>
</evidence>
<dbReference type="Proteomes" id="UP001430953">
    <property type="component" value="Unassembled WGS sequence"/>
</dbReference>
<feature type="compositionally biased region" description="Basic and acidic residues" evidence="1">
    <location>
        <begin position="55"/>
        <end position="64"/>
    </location>
</feature>
<dbReference type="AlphaFoldDB" id="A0AAW2FLH3"/>
<reference evidence="2 3" key="1">
    <citation type="submission" date="2023-03" db="EMBL/GenBank/DDBJ databases">
        <title>High recombination rates correlate with genetic variation in Cardiocondyla obscurior ants.</title>
        <authorList>
            <person name="Errbii M."/>
        </authorList>
    </citation>
    <scope>NUCLEOTIDE SEQUENCE [LARGE SCALE GENOMIC DNA]</scope>
    <source>
        <strain evidence="2">Alpha-2009</strain>
        <tissue evidence="2">Whole body</tissue>
    </source>
</reference>